<dbReference type="PANTHER" id="PTHR42932:SF3">
    <property type="entry name" value="DNA PROTECTION DURING STARVATION PROTEIN"/>
    <property type="match status" value="1"/>
</dbReference>
<feature type="domain" description="Ferritin/DPS" evidence="3">
    <location>
        <begin position="22"/>
        <end position="161"/>
    </location>
</feature>
<dbReference type="PIRSF" id="PIRSF005900">
    <property type="entry name" value="Dps"/>
    <property type="match status" value="1"/>
</dbReference>
<name>A0ABT1C2D6_9HYPH</name>
<dbReference type="InterPro" id="IPR002177">
    <property type="entry name" value="DPS_DNA-bd"/>
</dbReference>
<gene>
    <name evidence="4" type="primary">dps</name>
    <name evidence="4" type="synonym">pexB</name>
    <name evidence="4" type="ORF">NGM99_04090</name>
</gene>
<protein>
    <submittedName>
        <fullName evidence="4">DNA starvation/stationary phase protection protein Dps</fullName>
    </submittedName>
</protein>
<dbReference type="InterPro" id="IPR009078">
    <property type="entry name" value="Ferritin-like_SF"/>
</dbReference>
<dbReference type="PANTHER" id="PTHR42932">
    <property type="entry name" value="GENERAL STRESS PROTEIN 20U"/>
    <property type="match status" value="1"/>
</dbReference>
<dbReference type="InterPro" id="IPR008331">
    <property type="entry name" value="Ferritin_DPS_dom"/>
</dbReference>
<dbReference type="InterPro" id="IPR012347">
    <property type="entry name" value="Ferritin-like"/>
</dbReference>
<dbReference type="NCBIfam" id="NF006975">
    <property type="entry name" value="PRK09448.1"/>
    <property type="match status" value="1"/>
</dbReference>
<comment type="similarity">
    <text evidence="1 2">Belongs to the Dps family.</text>
</comment>
<keyword evidence="5" id="KW-1185">Reference proteome</keyword>
<evidence type="ECO:0000313" key="5">
    <source>
        <dbReference type="Proteomes" id="UP001205906"/>
    </source>
</evidence>
<organism evidence="4 5">
    <name type="scientific">Mesorhizobium liriopis</name>
    <dbReference type="NCBI Taxonomy" id="2953882"/>
    <lineage>
        <taxon>Bacteria</taxon>
        <taxon>Pseudomonadati</taxon>
        <taxon>Pseudomonadota</taxon>
        <taxon>Alphaproteobacteria</taxon>
        <taxon>Hyphomicrobiales</taxon>
        <taxon>Phyllobacteriaceae</taxon>
        <taxon>Mesorhizobium</taxon>
    </lineage>
</organism>
<dbReference type="PRINTS" id="PR01346">
    <property type="entry name" value="HELNAPAPROT"/>
</dbReference>
<dbReference type="CDD" id="cd01043">
    <property type="entry name" value="DPS"/>
    <property type="match status" value="1"/>
</dbReference>
<proteinExistence type="inferred from homology"/>
<evidence type="ECO:0000313" key="4">
    <source>
        <dbReference type="EMBL" id="MCO6048969.1"/>
    </source>
</evidence>
<dbReference type="PROSITE" id="PS00819">
    <property type="entry name" value="DPS_2"/>
    <property type="match status" value="1"/>
</dbReference>
<dbReference type="RefSeq" id="WP_252816262.1">
    <property type="nucleotide sequence ID" value="NZ_JAMXQS010000002.1"/>
</dbReference>
<dbReference type="SUPFAM" id="SSF47240">
    <property type="entry name" value="Ferritin-like"/>
    <property type="match status" value="1"/>
</dbReference>
<reference evidence="4 5" key="1">
    <citation type="submission" date="2022-06" db="EMBL/GenBank/DDBJ databases">
        <title>Mesorhizobium sp. strain RP14 Genome sequencing and assembly.</title>
        <authorList>
            <person name="Kim I."/>
        </authorList>
    </citation>
    <scope>NUCLEOTIDE SEQUENCE [LARGE SCALE GENOMIC DNA]</scope>
    <source>
        <strain evidence="5">RP14(2022)</strain>
    </source>
</reference>
<dbReference type="InterPro" id="IPR023188">
    <property type="entry name" value="DPS_DNA-bd_CS"/>
</dbReference>
<dbReference type="Pfam" id="PF00210">
    <property type="entry name" value="Ferritin"/>
    <property type="match status" value="1"/>
</dbReference>
<evidence type="ECO:0000259" key="3">
    <source>
        <dbReference type="Pfam" id="PF00210"/>
    </source>
</evidence>
<dbReference type="Gene3D" id="1.20.1260.10">
    <property type="match status" value="1"/>
</dbReference>
<evidence type="ECO:0000256" key="2">
    <source>
        <dbReference type="RuleBase" id="RU003875"/>
    </source>
</evidence>
<sequence length="164" mass="17911">MATKLQKNHNSVDTNAKRVVVDLLNARLADAIDLALITKQAHWNLKGPQFIAIHEMLDTFRNDLDTHVDTIAERAVQLGGVALGTSQTVAAESTLPAYPTDIQSTKDHLSALIDRYGATAKLVREAIDQSEEAGDADAADIFTAYSRALDKSLWFLEAHTQTPD</sequence>
<comment type="caution">
    <text evidence="4">The sequence shown here is derived from an EMBL/GenBank/DDBJ whole genome shotgun (WGS) entry which is preliminary data.</text>
</comment>
<evidence type="ECO:0000256" key="1">
    <source>
        <dbReference type="ARBA" id="ARBA00009497"/>
    </source>
</evidence>
<dbReference type="Proteomes" id="UP001205906">
    <property type="component" value="Unassembled WGS sequence"/>
</dbReference>
<accession>A0ABT1C2D6</accession>
<dbReference type="EMBL" id="JAMXQS010000002">
    <property type="protein sequence ID" value="MCO6048969.1"/>
    <property type="molecule type" value="Genomic_DNA"/>
</dbReference>